<dbReference type="InterPro" id="IPR006001">
    <property type="entry name" value="Therm_gnt_kin"/>
</dbReference>
<dbReference type="InterPro" id="IPR027417">
    <property type="entry name" value="P-loop_NTPase"/>
</dbReference>
<dbReference type="GO" id="GO:0005737">
    <property type="term" value="C:cytoplasm"/>
    <property type="evidence" value="ECO:0007669"/>
    <property type="project" value="TreeGrafter"/>
</dbReference>
<evidence type="ECO:0000256" key="6">
    <source>
        <dbReference type="ARBA" id="ARBA00022777"/>
    </source>
</evidence>
<evidence type="ECO:0000256" key="9">
    <source>
        <dbReference type="ARBA" id="ARBA00048090"/>
    </source>
</evidence>
<dbReference type="GO" id="GO:0005524">
    <property type="term" value="F:ATP binding"/>
    <property type="evidence" value="ECO:0007669"/>
    <property type="project" value="UniProtKB-KW"/>
</dbReference>
<dbReference type="InterPro" id="IPR031322">
    <property type="entry name" value="Shikimate/glucono_kinase"/>
</dbReference>
<dbReference type="PRINTS" id="PR01100">
    <property type="entry name" value="SHIKIMTKNASE"/>
</dbReference>
<comment type="similarity">
    <text evidence="2 10">Belongs to the gluconokinase GntK/GntV family.</text>
</comment>
<keyword evidence="5 10" id="KW-0547">Nucleotide-binding</keyword>
<dbReference type="FunFam" id="3.40.50.300:FF:000522">
    <property type="entry name" value="Gluconokinase"/>
    <property type="match status" value="1"/>
</dbReference>
<name>A0A653XPI1_9FLAO</name>
<evidence type="ECO:0000313" key="12">
    <source>
        <dbReference type="Proteomes" id="UP000430202"/>
    </source>
</evidence>
<evidence type="ECO:0000256" key="2">
    <source>
        <dbReference type="ARBA" id="ARBA00008420"/>
    </source>
</evidence>
<dbReference type="PANTHER" id="PTHR43442:SF3">
    <property type="entry name" value="GLUCONOKINASE-RELATED"/>
    <property type="match status" value="1"/>
</dbReference>
<accession>A0A653XPI1</accession>
<dbReference type="CDD" id="cd02021">
    <property type="entry name" value="GntK"/>
    <property type="match status" value="1"/>
</dbReference>
<dbReference type="GO" id="GO:0046316">
    <property type="term" value="F:gluconokinase activity"/>
    <property type="evidence" value="ECO:0007669"/>
    <property type="project" value="UniProtKB-EC"/>
</dbReference>
<comment type="pathway">
    <text evidence="1">Carbohydrate acid metabolism.</text>
</comment>
<organism evidence="11 12">
    <name type="scientific">Maribacter litoralis</name>
    <dbReference type="NCBI Taxonomy" id="2059726"/>
    <lineage>
        <taxon>Bacteria</taxon>
        <taxon>Pseudomonadati</taxon>
        <taxon>Bacteroidota</taxon>
        <taxon>Flavobacteriia</taxon>
        <taxon>Flavobacteriales</taxon>
        <taxon>Flavobacteriaceae</taxon>
        <taxon>Maribacter</taxon>
    </lineage>
</organism>
<reference evidence="11 12" key="1">
    <citation type="submission" date="2019-10" db="EMBL/GenBank/DDBJ databases">
        <authorList>
            <person name="Karimi E."/>
        </authorList>
    </citation>
    <scope>NUCLEOTIDE SEQUENCE [LARGE SCALE GENOMIC DNA]</scope>
    <source>
        <strain evidence="11">Maribacter sp. 151</strain>
    </source>
</reference>
<evidence type="ECO:0000256" key="3">
    <source>
        <dbReference type="ARBA" id="ARBA00012054"/>
    </source>
</evidence>
<dbReference type="Gene3D" id="3.40.50.300">
    <property type="entry name" value="P-loop containing nucleotide triphosphate hydrolases"/>
    <property type="match status" value="1"/>
</dbReference>
<dbReference type="SUPFAM" id="SSF52540">
    <property type="entry name" value="P-loop containing nucleoside triphosphate hydrolases"/>
    <property type="match status" value="1"/>
</dbReference>
<dbReference type="NCBIfam" id="TIGR01313">
    <property type="entry name" value="therm_gnt_kin"/>
    <property type="match status" value="1"/>
</dbReference>
<dbReference type="EC" id="2.7.1.12" evidence="3 10"/>
<keyword evidence="12" id="KW-1185">Reference proteome</keyword>
<dbReference type="EMBL" id="CABWLR010000006">
    <property type="protein sequence ID" value="VXC31873.1"/>
    <property type="molecule type" value="Genomic_DNA"/>
</dbReference>
<keyword evidence="8" id="KW-0311">Gluconate utilization</keyword>
<evidence type="ECO:0000256" key="8">
    <source>
        <dbReference type="ARBA" id="ARBA00023064"/>
    </source>
</evidence>
<evidence type="ECO:0000313" key="11">
    <source>
        <dbReference type="EMBL" id="VXC31873.1"/>
    </source>
</evidence>
<sequence length="162" mass="18233">MAKKQILYIMGVSGSGKSTIGKLLADRLQFPFFDGDDFHPDANVKKMKAGHPLNDDDRQGWLERLNQVGKDNLATGAVIVCSSLKKKYRTILSQDLENKHLFIYLEGSFDLINKRLSARKNHYMPAGLLQSQFDILETPTEALIVSIDQSPNEIVDDIIKEL</sequence>
<dbReference type="Proteomes" id="UP000430202">
    <property type="component" value="Unassembled WGS sequence"/>
</dbReference>
<dbReference type="PANTHER" id="PTHR43442">
    <property type="entry name" value="GLUCONOKINASE-RELATED"/>
    <property type="match status" value="1"/>
</dbReference>
<keyword evidence="6 10" id="KW-0418">Kinase</keyword>
<dbReference type="Pfam" id="PF01202">
    <property type="entry name" value="SKI"/>
    <property type="match status" value="1"/>
</dbReference>
<dbReference type="AlphaFoldDB" id="A0A653XPI1"/>
<evidence type="ECO:0000256" key="1">
    <source>
        <dbReference type="ARBA" id="ARBA00004761"/>
    </source>
</evidence>
<keyword evidence="4 10" id="KW-0808">Transferase</keyword>
<comment type="catalytic activity">
    <reaction evidence="9 10">
        <text>D-gluconate + ATP = 6-phospho-D-gluconate + ADP + H(+)</text>
        <dbReference type="Rhea" id="RHEA:19433"/>
        <dbReference type="ChEBI" id="CHEBI:15378"/>
        <dbReference type="ChEBI" id="CHEBI:18391"/>
        <dbReference type="ChEBI" id="CHEBI:30616"/>
        <dbReference type="ChEBI" id="CHEBI:58759"/>
        <dbReference type="ChEBI" id="CHEBI:456216"/>
        <dbReference type="EC" id="2.7.1.12"/>
    </reaction>
</comment>
<evidence type="ECO:0000256" key="5">
    <source>
        <dbReference type="ARBA" id="ARBA00022741"/>
    </source>
</evidence>
<dbReference type="GO" id="GO:0019521">
    <property type="term" value="P:D-gluconate metabolic process"/>
    <property type="evidence" value="ECO:0007669"/>
    <property type="project" value="UniProtKB-KW"/>
</dbReference>
<evidence type="ECO:0000256" key="10">
    <source>
        <dbReference type="RuleBase" id="RU363066"/>
    </source>
</evidence>
<evidence type="ECO:0000256" key="4">
    <source>
        <dbReference type="ARBA" id="ARBA00022679"/>
    </source>
</evidence>
<dbReference type="RefSeq" id="WP_236564517.1">
    <property type="nucleotide sequence ID" value="NZ_LR733271.1"/>
</dbReference>
<gene>
    <name evidence="11" type="primary">gntK</name>
    <name evidence="11" type="ORF">MARI151_60652</name>
</gene>
<keyword evidence="7 10" id="KW-0067">ATP-binding</keyword>
<evidence type="ECO:0000256" key="7">
    <source>
        <dbReference type="ARBA" id="ARBA00022840"/>
    </source>
</evidence>
<proteinExistence type="inferred from homology"/>
<protein>
    <recommendedName>
        <fullName evidence="3 10">Gluconokinase</fullName>
        <ecNumber evidence="3 10">2.7.1.12</ecNumber>
    </recommendedName>
</protein>